<accession>L1JJS6</accession>
<sequence>MRPMAAFMPAVSVMMAESAQASSRLPVMAWSHRCLPPRPHLHRTRHRLLCRARPNDVGDLGLVNKKVFLDALQCSRLGWFRRAGQIDASKEISDNDLYLMQLGQQFEQDCLAHMYPEATKVESVKLKKACKETMELMRDIEAGKVEHDSPALCQASFVFNEAVARADVLEYLGDGRWELVEIKCCSEMSSKDYLLDAAYTAAILNLSGVNIVKASIIAVSMSYRLGMDKKSLFVKCDVSQDLFGTEDLITRSENCPDAIPMPFCKKCPQFQTCFEKDLKNPIWQLPRLTGSRFDQVAAHGLEVRVVHHVITPFRAVEMPQIEKVPPTLLTKDQLKFYESVMKKEVIVDVRKLKQHLQETKGPFLYLDFESINPLYPWFDDLAPWQPMITQFSLHKRADVDSELQHMEFLADAKADFRLDLCDYLLECLGDQGSIFVYSSFEKTHLKAFAQRFPSRAQQIEEVISRLFDLEKATQQTIPTPGAYPFFFLSVTLPVLVPSYQSAYKEMSIKNGFEASSAFQRLRIADAEESKEIRKNLKDYCALDTLAMVELHSAILAISGNSAKL</sequence>
<dbReference type="AlphaFoldDB" id="L1JJS6"/>
<dbReference type="Proteomes" id="UP000011087">
    <property type="component" value="Unassembled WGS sequence"/>
</dbReference>
<dbReference type="eggNOG" id="ENOG502SUKD">
    <property type="taxonomic scope" value="Eukaryota"/>
</dbReference>
<evidence type="ECO:0000313" key="4">
    <source>
        <dbReference type="Proteomes" id="UP000011087"/>
    </source>
</evidence>
<dbReference type="EnsemblProtists" id="EKX48756">
    <property type="protein sequence ID" value="EKX48756"/>
    <property type="gene ID" value="GUITHDRAFT_105385"/>
</dbReference>
<dbReference type="EMBL" id="JH992984">
    <property type="protein sequence ID" value="EKX48756.1"/>
    <property type="molecule type" value="Genomic_DNA"/>
</dbReference>
<evidence type="ECO:0000313" key="2">
    <source>
        <dbReference type="EMBL" id="EKX48756.1"/>
    </source>
</evidence>
<gene>
    <name evidence="2" type="ORF">GUITHDRAFT_105385</name>
</gene>
<dbReference type="OMA" id="RPYQNIP"/>
<feature type="domain" description="DUF2779" evidence="1">
    <location>
        <begin position="365"/>
        <end position="475"/>
    </location>
</feature>
<reference evidence="4" key="2">
    <citation type="submission" date="2012-11" db="EMBL/GenBank/DDBJ databases">
        <authorList>
            <person name="Kuo A."/>
            <person name="Curtis B.A."/>
            <person name="Tanifuji G."/>
            <person name="Burki F."/>
            <person name="Gruber A."/>
            <person name="Irimia M."/>
            <person name="Maruyama S."/>
            <person name="Arias M.C."/>
            <person name="Ball S.G."/>
            <person name="Gile G.H."/>
            <person name="Hirakawa Y."/>
            <person name="Hopkins J.F."/>
            <person name="Rensing S.A."/>
            <person name="Schmutz J."/>
            <person name="Symeonidi A."/>
            <person name="Elias M."/>
            <person name="Eveleigh R.J."/>
            <person name="Herman E.K."/>
            <person name="Klute M.J."/>
            <person name="Nakayama T."/>
            <person name="Obornik M."/>
            <person name="Reyes-Prieto A."/>
            <person name="Armbrust E.V."/>
            <person name="Aves S.J."/>
            <person name="Beiko R.G."/>
            <person name="Coutinho P."/>
            <person name="Dacks J.B."/>
            <person name="Durnford D.G."/>
            <person name="Fast N.M."/>
            <person name="Green B.R."/>
            <person name="Grisdale C."/>
            <person name="Hempe F."/>
            <person name="Henrissat B."/>
            <person name="Hoppner M.P."/>
            <person name="Ishida K.-I."/>
            <person name="Kim E."/>
            <person name="Koreny L."/>
            <person name="Kroth P.G."/>
            <person name="Liu Y."/>
            <person name="Malik S.-B."/>
            <person name="Maier U.G."/>
            <person name="McRose D."/>
            <person name="Mock T."/>
            <person name="Neilson J.A."/>
            <person name="Onodera N.T."/>
            <person name="Poole A.M."/>
            <person name="Pritham E.J."/>
            <person name="Richards T.A."/>
            <person name="Rocap G."/>
            <person name="Roy S.W."/>
            <person name="Sarai C."/>
            <person name="Schaack S."/>
            <person name="Shirato S."/>
            <person name="Slamovits C.H."/>
            <person name="Spencer D.F."/>
            <person name="Suzuki S."/>
            <person name="Worden A.Z."/>
            <person name="Zauner S."/>
            <person name="Barry K."/>
            <person name="Bell C."/>
            <person name="Bharti A.K."/>
            <person name="Crow J.A."/>
            <person name="Grimwood J."/>
            <person name="Kramer R."/>
            <person name="Lindquist E."/>
            <person name="Lucas S."/>
            <person name="Salamov A."/>
            <person name="McFadden G.I."/>
            <person name="Lane C.E."/>
            <person name="Keeling P.J."/>
            <person name="Gray M.W."/>
            <person name="Grigoriev I.V."/>
            <person name="Archibald J.M."/>
        </authorList>
    </citation>
    <scope>NUCLEOTIDE SEQUENCE</scope>
    <source>
        <strain evidence="4">CCMP2712</strain>
    </source>
</reference>
<proteinExistence type="predicted"/>
<dbReference type="Pfam" id="PF11074">
    <property type="entry name" value="DUF2779"/>
    <property type="match status" value="1"/>
</dbReference>
<organism evidence="2">
    <name type="scientific">Guillardia theta (strain CCMP2712)</name>
    <name type="common">Cryptophyte</name>
    <dbReference type="NCBI Taxonomy" id="905079"/>
    <lineage>
        <taxon>Eukaryota</taxon>
        <taxon>Cryptophyceae</taxon>
        <taxon>Pyrenomonadales</taxon>
        <taxon>Geminigeraceae</taxon>
        <taxon>Guillardia</taxon>
    </lineage>
</organism>
<dbReference type="KEGG" id="gtt:GUITHDRAFT_105385"/>
<dbReference type="OrthoDB" id="200265at2759"/>
<keyword evidence="4" id="KW-1185">Reference proteome</keyword>
<reference evidence="2 4" key="1">
    <citation type="journal article" date="2012" name="Nature">
        <title>Algal genomes reveal evolutionary mosaicism and the fate of nucleomorphs.</title>
        <authorList>
            <consortium name="DOE Joint Genome Institute"/>
            <person name="Curtis B.A."/>
            <person name="Tanifuji G."/>
            <person name="Burki F."/>
            <person name="Gruber A."/>
            <person name="Irimia M."/>
            <person name="Maruyama S."/>
            <person name="Arias M.C."/>
            <person name="Ball S.G."/>
            <person name="Gile G.H."/>
            <person name="Hirakawa Y."/>
            <person name="Hopkins J.F."/>
            <person name="Kuo A."/>
            <person name="Rensing S.A."/>
            <person name="Schmutz J."/>
            <person name="Symeonidi A."/>
            <person name="Elias M."/>
            <person name="Eveleigh R.J."/>
            <person name="Herman E.K."/>
            <person name="Klute M.J."/>
            <person name="Nakayama T."/>
            <person name="Obornik M."/>
            <person name="Reyes-Prieto A."/>
            <person name="Armbrust E.V."/>
            <person name="Aves S.J."/>
            <person name="Beiko R.G."/>
            <person name="Coutinho P."/>
            <person name="Dacks J.B."/>
            <person name="Durnford D.G."/>
            <person name="Fast N.M."/>
            <person name="Green B.R."/>
            <person name="Grisdale C.J."/>
            <person name="Hempel F."/>
            <person name="Henrissat B."/>
            <person name="Hoppner M.P."/>
            <person name="Ishida K."/>
            <person name="Kim E."/>
            <person name="Koreny L."/>
            <person name="Kroth P.G."/>
            <person name="Liu Y."/>
            <person name="Malik S.B."/>
            <person name="Maier U.G."/>
            <person name="McRose D."/>
            <person name="Mock T."/>
            <person name="Neilson J.A."/>
            <person name="Onodera N.T."/>
            <person name="Poole A.M."/>
            <person name="Pritham E.J."/>
            <person name="Richards T.A."/>
            <person name="Rocap G."/>
            <person name="Roy S.W."/>
            <person name="Sarai C."/>
            <person name="Schaack S."/>
            <person name="Shirato S."/>
            <person name="Slamovits C.H."/>
            <person name="Spencer D.F."/>
            <person name="Suzuki S."/>
            <person name="Worden A.Z."/>
            <person name="Zauner S."/>
            <person name="Barry K."/>
            <person name="Bell C."/>
            <person name="Bharti A.K."/>
            <person name="Crow J.A."/>
            <person name="Grimwood J."/>
            <person name="Kramer R."/>
            <person name="Lindquist E."/>
            <person name="Lucas S."/>
            <person name="Salamov A."/>
            <person name="McFadden G.I."/>
            <person name="Lane C.E."/>
            <person name="Keeling P.J."/>
            <person name="Gray M.W."/>
            <person name="Grigoriev I.V."/>
            <person name="Archibald J.M."/>
        </authorList>
    </citation>
    <scope>NUCLEOTIDE SEQUENCE</scope>
    <source>
        <strain evidence="2 4">CCMP2712</strain>
    </source>
</reference>
<dbReference type="InterPro" id="IPR021301">
    <property type="entry name" value="DUF2779"/>
</dbReference>
<dbReference type="HOGENOM" id="CLU_483544_0_0_1"/>
<dbReference type="RefSeq" id="XP_005835736.1">
    <property type="nucleotide sequence ID" value="XM_005835679.1"/>
</dbReference>
<name>L1JJS6_GUITC</name>
<evidence type="ECO:0000313" key="3">
    <source>
        <dbReference type="EnsemblProtists" id="EKX48756"/>
    </source>
</evidence>
<dbReference type="PaxDb" id="55529-EKX48756"/>
<protein>
    <recommendedName>
        <fullName evidence="1">DUF2779 domain-containing protein</fullName>
    </recommendedName>
</protein>
<reference evidence="3" key="3">
    <citation type="submission" date="2016-03" db="UniProtKB">
        <authorList>
            <consortium name="EnsemblProtists"/>
        </authorList>
    </citation>
    <scope>IDENTIFICATION</scope>
</reference>
<evidence type="ECO:0000259" key="1">
    <source>
        <dbReference type="Pfam" id="PF11074"/>
    </source>
</evidence>
<dbReference type="GeneID" id="17305604"/>